<comment type="caution">
    <text evidence="6">The sequence shown here is derived from an EMBL/GenBank/DDBJ whole genome shotgun (WGS) entry which is preliminary data.</text>
</comment>
<dbReference type="Proteomes" id="UP000245535">
    <property type="component" value="Unassembled WGS sequence"/>
</dbReference>
<dbReference type="GO" id="GO:0003677">
    <property type="term" value="F:DNA binding"/>
    <property type="evidence" value="ECO:0007669"/>
    <property type="project" value="UniProtKB-KW"/>
</dbReference>
<dbReference type="Pfam" id="PF13545">
    <property type="entry name" value="HTH_Crp_2"/>
    <property type="match status" value="1"/>
</dbReference>
<reference evidence="6 7" key="1">
    <citation type="submission" date="2018-03" db="EMBL/GenBank/DDBJ databases">
        <title>Genomic Encyclopedia of Archaeal and Bacterial Type Strains, Phase II (KMG-II): from individual species to whole genera.</title>
        <authorList>
            <person name="Goeker M."/>
        </authorList>
    </citation>
    <scope>NUCLEOTIDE SEQUENCE [LARGE SCALE GENOMIC DNA]</scope>
    <source>
        <strain evidence="6 7">DSM 28229</strain>
    </source>
</reference>
<accession>A0A315Z8J7</accession>
<evidence type="ECO:0000259" key="5">
    <source>
        <dbReference type="PROSITE" id="PS51063"/>
    </source>
</evidence>
<feature type="domain" description="Cyclic nucleotide-binding" evidence="4">
    <location>
        <begin position="15"/>
        <end position="116"/>
    </location>
</feature>
<evidence type="ECO:0000256" key="1">
    <source>
        <dbReference type="ARBA" id="ARBA00023015"/>
    </source>
</evidence>
<dbReference type="Pfam" id="PF00027">
    <property type="entry name" value="cNMP_binding"/>
    <property type="match status" value="1"/>
</dbReference>
<dbReference type="GO" id="GO:0005829">
    <property type="term" value="C:cytosol"/>
    <property type="evidence" value="ECO:0007669"/>
    <property type="project" value="TreeGrafter"/>
</dbReference>
<name>A0A315Z8J7_SEDFL</name>
<proteinExistence type="predicted"/>
<keyword evidence="1" id="KW-0805">Transcription regulation</keyword>
<evidence type="ECO:0000256" key="2">
    <source>
        <dbReference type="ARBA" id="ARBA00023125"/>
    </source>
</evidence>
<protein>
    <submittedName>
        <fullName evidence="6">CRP-like cAMP-binding protein</fullName>
    </submittedName>
</protein>
<dbReference type="AlphaFoldDB" id="A0A315Z8J7"/>
<dbReference type="InterPro" id="IPR012318">
    <property type="entry name" value="HTH_CRP"/>
</dbReference>
<dbReference type="OrthoDB" id="667966at2"/>
<gene>
    <name evidence="6" type="ORF">BC781_104351</name>
</gene>
<dbReference type="InterPro" id="IPR014710">
    <property type="entry name" value="RmlC-like_jellyroll"/>
</dbReference>
<organism evidence="6 7">
    <name type="scientific">Sediminitomix flava</name>
    <dbReference type="NCBI Taxonomy" id="379075"/>
    <lineage>
        <taxon>Bacteria</taxon>
        <taxon>Pseudomonadati</taxon>
        <taxon>Bacteroidota</taxon>
        <taxon>Cytophagia</taxon>
        <taxon>Cytophagales</taxon>
        <taxon>Flammeovirgaceae</taxon>
        <taxon>Sediminitomix</taxon>
    </lineage>
</organism>
<dbReference type="PANTHER" id="PTHR24567">
    <property type="entry name" value="CRP FAMILY TRANSCRIPTIONAL REGULATORY PROTEIN"/>
    <property type="match status" value="1"/>
</dbReference>
<dbReference type="Gene3D" id="2.60.120.10">
    <property type="entry name" value="Jelly Rolls"/>
    <property type="match status" value="1"/>
</dbReference>
<dbReference type="RefSeq" id="WP_109620103.1">
    <property type="nucleotide sequence ID" value="NZ_QGDO01000004.1"/>
</dbReference>
<sequence>MIAEDLLEKYGAILKHYEKNETLFSEEEVPHFYMQIMKGQVKMSNYNDEGKEFVQGVFTDGESFGEPPLFGNFPYPSNAIAVKSTKVWALPQDIFLKLLEENPKVHLEFTATLAKRLRYKAIMQAEISSNPPEKRVLRLIDYLKEEKEITDEYLVPLTRQQIADMTGLRVETVIRTIKKLEEEGELKIKDKKVYR</sequence>
<dbReference type="InterPro" id="IPR018490">
    <property type="entry name" value="cNMP-bd_dom_sf"/>
</dbReference>
<dbReference type="PROSITE" id="PS50042">
    <property type="entry name" value="CNMP_BINDING_3"/>
    <property type="match status" value="1"/>
</dbReference>
<dbReference type="CDD" id="cd00092">
    <property type="entry name" value="HTH_CRP"/>
    <property type="match status" value="1"/>
</dbReference>
<dbReference type="PANTHER" id="PTHR24567:SF28">
    <property type="entry name" value="LISTERIOLYSIN REGULATORY PROTEIN"/>
    <property type="match status" value="1"/>
</dbReference>
<dbReference type="PRINTS" id="PR00034">
    <property type="entry name" value="HTHCRP"/>
</dbReference>
<keyword evidence="7" id="KW-1185">Reference proteome</keyword>
<dbReference type="SMART" id="SM00419">
    <property type="entry name" value="HTH_CRP"/>
    <property type="match status" value="1"/>
</dbReference>
<dbReference type="InterPro" id="IPR050397">
    <property type="entry name" value="Env_Response_Regulators"/>
</dbReference>
<evidence type="ECO:0000313" key="7">
    <source>
        <dbReference type="Proteomes" id="UP000245535"/>
    </source>
</evidence>
<dbReference type="SUPFAM" id="SSF46785">
    <property type="entry name" value="Winged helix' DNA-binding domain"/>
    <property type="match status" value="1"/>
</dbReference>
<dbReference type="InterPro" id="IPR000595">
    <property type="entry name" value="cNMP-bd_dom"/>
</dbReference>
<evidence type="ECO:0000313" key="6">
    <source>
        <dbReference type="EMBL" id="PWJ41076.1"/>
    </source>
</evidence>
<dbReference type="EMBL" id="QGDO01000004">
    <property type="protein sequence ID" value="PWJ41076.1"/>
    <property type="molecule type" value="Genomic_DNA"/>
</dbReference>
<dbReference type="SUPFAM" id="SSF51206">
    <property type="entry name" value="cAMP-binding domain-like"/>
    <property type="match status" value="1"/>
</dbReference>
<feature type="domain" description="HTH crp-type" evidence="5">
    <location>
        <begin position="130"/>
        <end position="195"/>
    </location>
</feature>
<evidence type="ECO:0000259" key="4">
    <source>
        <dbReference type="PROSITE" id="PS50042"/>
    </source>
</evidence>
<keyword evidence="2" id="KW-0238">DNA-binding</keyword>
<dbReference type="PROSITE" id="PS51063">
    <property type="entry name" value="HTH_CRP_2"/>
    <property type="match status" value="1"/>
</dbReference>
<dbReference type="CDD" id="cd00038">
    <property type="entry name" value="CAP_ED"/>
    <property type="match status" value="1"/>
</dbReference>
<dbReference type="GO" id="GO:0003700">
    <property type="term" value="F:DNA-binding transcription factor activity"/>
    <property type="evidence" value="ECO:0007669"/>
    <property type="project" value="TreeGrafter"/>
</dbReference>
<dbReference type="SMART" id="SM00100">
    <property type="entry name" value="cNMP"/>
    <property type="match status" value="1"/>
</dbReference>
<dbReference type="InterPro" id="IPR036390">
    <property type="entry name" value="WH_DNA-bd_sf"/>
</dbReference>
<evidence type="ECO:0000256" key="3">
    <source>
        <dbReference type="ARBA" id="ARBA00023163"/>
    </source>
</evidence>
<keyword evidence="3" id="KW-0804">Transcription</keyword>